<evidence type="ECO:0000313" key="3">
    <source>
        <dbReference type="Proteomes" id="UP001642409"/>
    </source>
</evidence>
<dbReference type="Proteomes" id="UP001642409">
    <property type="component" value="Unassembled WGS sequence"/>
</dbReference>
<dbReference type="EMBL" id="CAXDID020000040">
    <property type="protein sequence ID" value="CAL5999858.1"/>
    <property type="molecule type" value="Genomic_DNA"/>
</dbReference>
<evidence type="ECO:0000313" key="2">
    <source>
        <dbReference type="EMBL" id="CAL5999858.1"/>
    </source>
</evidence>
<protein>
    <submittedName>
        <fullName evidence="2">Hypothetical_protein</fullName>
    </submittedName>
</protein>
<dbReference type="AlphaFoldDB" id="A0AA86R3L8"/>
<reference evidence="1" key="1">
    <citation type="submission" date="2023-06" db="EMBL/GenBank/DDBJ databases">
        <authorList>
            <person name="Kurt Z."/>
        </authorList>
    </citation>
    <scope>NUCLEOTIDE SEQUENCE</scope>
</reference>
<comment type="caution">
    <text evidence="1">The sequence shown here is derived from an EMBL/GenBank/DDBJ whole genome shotgun (WGS) entry which is preliminary data.</text>
</comment>
<sequence>MNILSVQYTDQSQINENMQVSAFIEVAKVEDVNYIEQQLVEQNPVLMAEKAVLGVIQSKPTLESLECIQTQIQHLSNNATASALSTWLIQNISQYPDIITEILAQLSNVVALTLVDYTLLISFYEQKQSVKLLDIIVGAKSFSLLKLQELFFQQIVDKKVEQYVTILNVYLYILQNKLKIIDESHRDQLKDFLSYSEILNGNTKRMRKVALEIVELILEERL</sequence>
<evidence type="ECO:0000313" key="1">
    <source>
        <dbReference type="EMBL" id="CAI9969855.1"/>
    </source>
</evidence>
<organism evidence="1">
    <name type="scientific">Hexamita inflata</name>
    <dbReference type="NCBI Taxonomy" id="28002"/>
    <lineage>
        <taxon>Eukaryota</taxon>
        <taxon>Metamonada</taxon>
        <taxon>Diplomonadida</taxon>
        <taxon>Hexamitidae</taxon>
        <taxon>Hexamitinae</taxon>
        <taxon>Hexamita</taxon>
    </lineage>
</organism>
<keyword evidence="3" id="KW-1185">Reference proteome</keyword>
<dbReference type="EMBL" id="CATOUU010001064">
    <property type="protein sequence ID" value="CAI9969855.1"/>
    <property type="molecule type" value="Genomic_DNA"/>
</dbReference>
<gene>
    <name evidence="2" type="ORF">HINF_LOCUS16419</name>
    <name evidence="1" type="ORF">HINF_LOCUS57500</name>
</gene>
<reference evidence="2 3" key="2">
    <citation type="submission" date="2024-07" db="EMBL/GenBank/DDBJ databases">
        <authorList>
            <person name="Akdeniz Z."/>
        </authorList>
    </citation>
    <scope>NUCLEOTIDE SEQUENCE [LARGE SCALE GENOMIC DNA]</scope>
</reference>
<proteinExistence type="predicted"/>
<accession>A0AA86R3L8</accession>
<name>A0AA86R3L8_9EUKA</name>